<proteinExistence type="predicted"/>
<feature type="region of interest" description="Disordered" evidence="1">
    <location>
        <begin position="77"/>
        <end position="119"/>
    </location>
</feature>
<keyword evidence="3" id="KW-1185">Reference proteome</keyword>
<reference evidence="2" key="1">
    <citation type="submission" date="2022-03" db="EMBL/GenBank/DDBJ databases">
        <authorList>
            <person name="Alioto T."/>
            <person name="Alioto T."/>
            <person name="Gomez Garrido J."/>
        </authorList>
    </citation>
    <scope>NUCLEOTIDE SEQUENCE</scope>
</reference>
<gene>
    <name evidence="2" type="ORF">PECUL_23A024124</name>
</gene>
<accession>A0AAD1SBZ6</accession>
<evidence type="ECO:0000313" key="3">
    <source>
        <dbReference type="Proteomes" id="UP001295444"/>
    </source>
</evidence>
<evidence type="ECO:0000256" key="1">
    <source>
        <dbReference type="SAM" id="MobiDB-lite"/>
    </source>
</evidence>
<dbReference type="Proteomes" id="UP001295444">
    <property type="component" value="Chromosome 05"/>
</dbReference>
<organism evidence="2 3">
    <name type="scientific">Pelobates cultripes</name>
    <name type="common">Western spadefoot toad</name>
    <dbReference type="NCBI Taxonomy" id="61616"/>
    <lineage>
        <taxon>Eukaryota</taxon>
        <taxon>Metazoa</taxon>
        <taxon>Chordata</taxon>
        <taxon>Craniata</taxon>
        <taxon>Vertebrata</taxon>
        <taxon>Euteleostomi</taxon>
        <taxon>Amphibia</taxon>
        <taxon>Batrachia</taxon>
        <taxon>Anura</taxon>
        <taxon>Pelobatoidea</taxon>
        <taxon>Pelobatidae</taxon>
        <taxon>Pelobates</taxon>
    </lineage>
</organism>
<name>A0AAD1SBZ6_PELCU</name>
<feature type="compositionally biased region" description="Low complexity" evidence="1">
    <location>
        <begin position="101"/>
        <end position="112"/>
    </location>
</feature>
<dbReference type="EMBL" id="OW240916">
    <property type="protein sequence ID" value="CAH2296300.1"/>
    <property type="molecule type" value="Genomic_DNA"/>
</dbReference>
<evidence type="ECO:0000313" key="2">
    <source>
        <dbReference type="EMBL" id="CAH2296300.1"/>
    </source>
</evidence>
<sequence>MYGPSSPKDLDKEKMSAPAFIWKDNTCSECATPLPDGCKKKMCNIDASEDFEKSKQQNMQIFLNWFQGNLSQTFESFKESAKMQVPSQERHSKKRKRERSPSLSELSSGECSDTTCSSKSVRRLVWKKVFLQNT</sequence>
<protein>
    <submittedName>
        <fullName evidence="2">Uncharacterized protein</fullName>
    </submittedName>
</protein>
<dbReference type="AlphaFoldDB" id="A0AAD1SBZ6"/>